<feature type="transmembrane region" description="Helical" evidence="1">
    <location>
        <begin position="295"/>
        <end position="313"/>
    </location>
</feature>
<dbReference type="Proteomes" id="UP000270046">
    <property type="component" value="Chromosome"/>
</dbReference>
<feature type="transmembrane region" description="Helical" evidence="1">
    <location>
        <begin position="94"/>
        <end position="111"/>
    </location>
</feature>
<gene>
    <name evidence="3" type="ORF">HYN43_018155</name>
</gene>
<accession>A0A494W034</accession>
<dbReference type="EMBL" id="CP032869">
    <property type="protein sequence ID" value="AYL97113.1"/>
    <property type="molecule type" value="Genomic_DNA"/>
</dbReference>
<dbReference type="AlphaFoldDB" id="A0A494W034"/>
<dbReference type="InterPro" id="IPR052734">
    <property type="entry name" value="Nod_factor_acetyltransferase"/>
</dbReference>
<dbReference type="KEGG" id="muh:HYN43_018155"/>
<dbReference type="RefSeq" id="WP_119410697.1">
    <property type="nucleotide sequence ID" value="NZ_CP032869.1"/>
</dbReference>
<name>A0A494W034_9SPHI</name>
<sequence>MDQPLTLQTGTGANATAGVLKGKKDREVWIDYAKSIGIVSVIVAHMALANALALNFIYTFIMPLFFLISGYLYKRKDTFGLAVGKDVKRLLLPYVYFYIISYAYWFVVIYSKHKNQFPGSFAQAGVIKPMLGMLIGVGYETDFSISINHPLWFLMALFFVKVIYSALEGIAKDNKVTIGVGVLVLFVLVWLLRTNGYHIWFSIDSALVALPFFYLGVVIKSAGIIKTWFKNNVLNLACFIVLTAATILVGKYNGSPDVNTATWGNNVFLYFAGGLVGTFMIFTLCFLFEKWPNRLILFISANTLVLMCIQSILKSISIAILKAGHFALPAKLNFMQAAVLTTLIVVLSLPVMYLIDKYLPFLAGASKAKTKAEPVSVSK</sequence>
<feature type="transmembrane region" description="Helical" evidence="1">
    <location>
        <begin position="269"/>
        <end position="288"/>
    </location>
</feature>
<keyword evidence="1" id="KW-0472">Membrane</keyword>
<keyword evidence="4" id="KW-1185">Reference proteome</keyword>
<dbReference type="GO" id="GO:0016747">
    <property type="term" value="F:acyltransferase activity, transferring groups other than amino-acyl groups"/>
    <property type="evidence" value="ECO:0007669"/>
    <property type="project" value="InterPro"/>
</dbReference>
<dbReference type="OrthoDB" id="9809782at2"/>
<keyword evidence="1" id="KW-1133">Transmembrane helix</keyword>
<evidence type="ECO:0000259" key="2">
    <source>
        <dbReference type="Pfam" id="PF01757"/>
    </source>
</evidence>
<evidence type="ECO:0000313" key="3">
    <source>
        <dbReference type="EMBL" id="AYL97113.1"/>
    </source>
</evidence>
<dbReference type="PANTHER" id="PTHR37312">
    <property type="entry name" value="MEMBRANE-BOUND ACYLTRANSFERASE YKRP-RELATED"/>
    <property type="match status" value="1"/>
</dbReference>
<protein>
    <recommendedName>
        <fullName evidence="2">Acyltransferase 3 domain-containing protein</fullName>
    </recommendedName>
</protein>
<organism evidence="3 4">
    <name type="scientific">Mucilaginibacter celer</name>
    <dbReference type="NCBI Taxonomy" id="2305508"/>
    <lineage>
        <taxon>Bacteria</taxon>
        <taxon>Pseudomonadati</taxon>
        <taxon>Bacteroidota</taxon>
        <taxon>Sphingobacteriia</taxon>
        <taxon>Sphingobacteriales</taxon>
        <taxon>Sphingobacteriaceae</taxon>
        <taxon>Mucilaginibacter</taxon>
    </lineage>
</organism>
<reference evidence="3 4" key="1">
    <citation type="submission" date="2018-10" db="EMBL/GenBank/DDBJ databases">
        <title>Genome sequencing of Mucilaginibacter sp. HYN0043.</title>
        <authorList>
            <person name="Kim M."/>
            <person name="Yi H."/>
        </authorList>
    </citation>
    <scope>NUCLEOTIDE SEQUENCE [LARGE SCALE GENOMIC DNA]</scope>
    <source>
        <strain evidence="3 4">HYN0043</strain>
    </source>
</reference>
<evidence type="ECO:0000256" key="1">
    <source>
        <dbReference type="SAM" id="Phobius"/>
    </source>
</evidence>
<evidence type="ECO:0000313" key="4">
    <source>
        <dbReference type="Proteomes" id="UP000270046"/>
    </source>
</evidence>
<feature type="transmembrane region" description="Helical" evidence="1">
    <location>
        <begin position="231"/>
        <end position="249"/>
    </location>
</feature>
<dbReference type="PANTHER" id="PTHR37312:SF1">
    <property type="entry name" value="MEMBRANE-BOUND ACYLTRANSFERASE YKRP-RELATED"/>
    <property type="match status" value="1"/>
</dbReference>
<proteinExistence type="predicted"/>
<feature type="transmembrane region" description="Helical" evidence="1">
    <location>
        <begin position="143"/>
        <end position="164"/>
    </location>
</feature>
<keyword evidence="1" id="KW-0812">Transmembrane</keyword>
<feature type="transmembrane region" description="Helical" evidence="1">
    <location>
        <begin position="54"/>
        <end position="73"/>
    </location>
</feature>
<feature type="transmembrane region" description="Helical" evidence="1">
    <location>
        <begin position="176"/>
        <end position="193"/>
    </location>
</feature>
<feature type="transmembrane region" description="Helical" evidence="1">
    <location>
        <begin position="199"/>
        <end position="219"/>
    </location>
</feature>
<dbReference type="InterPro" id="IPR002656">
    <property type="entry name" value="Acyl_transf_3_dom"/>
</dbReference>
<feature type="transmembrane region" description="Helical" evidence="1">
    <location>
        <begin position="333"/>
        <end position="355"/>
    </location>
</feature>
<feature type="domain" description="Acyltransferase 3" evidence="2">
    <location>
        <begin position="28"/>
        <end position="351"/>
    </location>
</feature>
<dbReference type="Pfam" id="PF01757">
    <property type="entry name" value="Acyl_transf_3"/>
    <property type="match status" value="1"/>
</dbReference>